<dbReference type="Pfam" id="PF07727">
    <property type="entry name" value="RVT_2"/>
    <property type="match status" value="2"/>
</dbReference>
<dbReference type="PANTHER" id="PTHR11439">
    <property type="entry name" value="GAG-POL-RELATED RETROTRANSPOSON"/>
    <property type="match status" value="1"/>
</dbReference>
<evidence type="ECO:0000259" key="2">
    <source>
        <dbReference type="Pfam" id="PF07727"/>
    </source>
</evidence>
<reference evidence="3" key="1">
    <citation type="journal article" date="2019" name="Sci. Rep.">
        <title>Draft genome of Tanacetum cinerariifolium, the natural source of mosquito coil.</title>
        <authorList>
            <person name="Yamashiro T."/>
            <person name="Shiraishi A."/>
            <person name="Satake H."/>
            <person name="Nakayama K."/>
        </authorList>
    </citation>
    <scope>NUCLEOTIDE SEQUENCE</scope>
</reference>
<accession>A0A6L2N808</accession>
<comment type="caution">
    <text evidence="3">The sequence shown here is derived from an EMBL/GenBank/DDBJ whole genome shotgun (WGS) entry which is preliminary data.</text>
</comment>
<evidence type="ECO:0000313" key="3">
    <source>
        <dbReference type="EMBL" id="GEU80805.1"/>
    </source>
</evidence>
<dbReference type="PANTHER" id="PTHR11439:SF509">
    <property type="entry name" value="RNA-DIRECTED DNA POLYMERASE"/>
    <property type="match status" value="1"/>
</dbReference>
<gene>
    <name evidence="3" type="ORF">Tci_052783</name>
</gene>
<feature type="compositionally biased region" description="Basic and acidic residues" evidence="1">
    <location>
        <begin position="537"/>
        <end position="548"/>
    </location>
</feature>
<proteinExistence type="predicted"/>
<feature type="domain" description="Reverse transcriptase Ty1/copia-type" evidence="2">
    <location>
        <begin position="5"/>
        <end position="74"/>
    </location>
</feature>
<feature type="compositionally biased region" description="Basic and acidic residues" evidence="1">
    <location>
        <begin position="286"/>
        <end position="295"/>
    </location>
</feature>
<feature type="region of interest" description="Disordered" evidence="1">
    <location>
        <begin position="526"/>
        <end position="548"/>
    </location>
</feature>
<feature type="compositionally biased region" description="Basic and acidic residues" evidence="1">
    <location>
        <begin position="353"/>
        <end position="381"/>
    </location>
</feature>
<protein>
    <submittedName>
        <fullName evidence="3">Retrovirus-related Pol polyprotein from transposon TNT 1-94</fullName>
    </submittedName>
</protein>
<dbReference type="AlphaFoldDB" id="A0A6L2N808"/>
<name>A0A6L2N808_TANCI</name>
<sequence length="842" mass="94661">MRNSKKNKARLVARGYRQKDGIDFEESFAPVARLEASQIFLAFAAHMNMIVYQMDVNTTFLNGILREEVYVFKTRRVWGSRQSESCESWILHCSSEDKAKIFFGYKYTPMVEKSKMNEDPQGKAIDPIHYRGMVGTLMYLTASRPDLTFVICMCAQYQANPTEKHLHAVKRIFKYLRRTVNRGLCYPKDSFISLTAYADANHAGCQDTRRSTSGSMHFLGDRLVSWSFIALTEAEQLKLATKRSKTQLHISHACGPGDGVDTQSKVPDEQQKKVSGTNEGAGARPEVLDVPKYDSESDEESWTFSQDKKDADEELDMNDDKEEKADDEEVSSEKRMYTPPDYQLTDEEENQEGDDKVNEGKSAHAEEHDQKVVDSEAKTHQEFNIGNDDVTHVRETLDDDEGTCKSIVELEYHLEEVFKATNDRLNKHNPEGKPYPHDLSKPLPLIMNEKVCQVILLDYFINNDLEYLKSGSSSQKYTTSVTKTKAADYGHIKWIEDKVPIVPADPLGALEDSLPHVPDLPLVSPFLSSDDSEADDESKPIKQRPERHESILADLQVTPTKPGRMTKPYSSHRFIANCFNARNFKMEVKVPRAEKVFKAEEPFWLSLAGAEEGSFKVIPFHVSALNVGFDFKFDSIVFGPKTGLAPASFSSGGRGVLQIEDSVEYSASDNLGLLLPVIDTSDLSAEDFTNTGSFGLELEEGIDFEESFAPVARLEAVRLFIAYVAHKSFTVYQMDVKTTFLYGPLKEEVCVNQPDGFVDPYHPDKVYLLKKALYGLKQAPRVCVGTLMATKHLDADLSGTPIDQTKYRSMVGALISCPNEANARKIELKPDISSEEEKGKDL</sequence>
<feature type="region of interest" description="Disordered" evidence="1">
    <location>
        <begin position="248"/>
        <end position="384"/>
    </location>
</feature>
<evidence type="ECO:0000256" key="1">
    <source>
        <dbReference type="SAM" id="MobiDB-lite"/>
    </source>
</evidence>
<organism evidence="3">
    <name type="scientific">Tanacetum cinerariifolium</name>
    <name type="common">Dalmatian daisy</name>
    <name type="synonym">Chrysanthemum cinerariifolium</name>
    <dbReference type="NCBI Taxonomy" id="118510"/>
    <lineage>
        <taxon>Eukaryota</taxon>
        <taxon>Viridiplantae</taxon>
        <taxon>Streptophyta</taxon>
        <taxon>Embryophyta</taxon>
        <taxon>Tracheophyta</taxon>
        <taxon>Spermatophyta</taxon>
        <taxon>Magnoliopsida</taxon>
        <taxon>eudicotyledons</taxon>
        <taxon>Gunneridae</taxon>
        <taxon>Pentapetalae</taxon>
        <taxon>asterids</taxon>
        <taxon>campanulids</taxon>
        <taxon>Asterales</taxon>
        <taxon>Asteraceae</taxon>
        <taxon>Asteroideae</taxon>
        <taxon>Anthemideae</taxon>
        <taxon>Anthemidinae</taxon>
        <taxon>Tanacetum</taxon>
    </lineage>
</organism>
<dbReference type="InterPro" id="IPR013103">
    <property type="entry name" value="RVT_2"/>
</dbReference>
<feature type="domain" description="Reverse transcriptase Ty1/copia-type" evidence="2">
    <location>
        <begin position="700"/>
        <end position="787"/>
    </location>
</feature>
<feature type="compositionally biased region" description="Acidic residues" evidence="1">
    <location>
        <begin position="312"/>
        <end position="330"/>
    </location>
</feature>
<dbReference type="EMBL" id="BKCJ010008147">
    <property type="protein sequence ID" value="GEU80805.1"/>
    <property type="molecule type" value="Genomic_DNA"/>
</dbReference>